<comment type="similarity">
    <text evidence="1 2">Belongs to the peptidase S14 family.</text>
</comment>
<dbReference type="Proteomes" id="UP000011087">
    <property type="component" value="Unassembled WGS sequence"/>
</dbReference>
<evidence type="ECO:0000313" key="5">
    <source>
        <dbReference type="Proteomes" id="UP000011087"/>
    </source>
</evidence>
<dbReference type="GO" id="GO:0009368">
    <property type="term" value="C:endopeptidase Clp complex"/>
    <property type="evidence" value="ECO:0007669"/>
    <property type="project" value="TreeGrafter"/>
</dbReference>
<dbReference type="InterPro" id="IPR023562">
    <property type="entry name" value="ClpP/TepA"/>
</dbReference>
<reference evidence="5" key="2">
    <citation type="submission" date="2012-11" db="EMBL/GenBank/DDBJ databases">
        <authorList>
            <person name="Kuo A."/>
            <person name="Curtis B.A."/>
            <person name="Tanifuji G."/>
            <person name="Burki F."/>
            <person name="Gruber A."/>
            <person name="Irimia M."/>
            <person name="Maruyama S."/>
            <person name="Arias M.C."/>
            <person name="Ball S.G."/>
            <person name="Gile G.H."/>
            <person name="Hirakawa Y."/>
            <person name="Hopkins J.F."/>
            <person name="Rensing S.A."/>
            <person name="Schmutz J."/>
            <person name="Symeonidi A."/>
            <person name="Elias M."/>
            <person name="Eveleigh R.J."/>
            <person name="Herman E.K."/>
            <person name="Klute M.J."/>
            <person name="Nakayama T."/>
            <person name="Obornik M."/>
            <person name="Reyes-Prieto A."/>
            <person name="Armbrust E.V."/>
            <person name="Aves S.J."/>
            <person name="Beiko R.G."/>
            <person name="Coutinho P."/>
            <person name="Dacks J.B."/>
            <person name="Durnford D.G."/>
            <person name="Fast N.M."/>
            <person name="Green B.R."/>
            <person name="Grisdale C."/>
            <person name="Hempe F."/>
            <person name="Henrissat B."/>
            <person name="Hoppner M.P."/>
            <person name="Ishida K.-I."/>
            <person name="Kim E."/>
            <person name="Koreny L."/>
            <person name="Kroth P.G."/>
            <person name="Liu Y."/>
            <person name="Malik S.-B."/>
            <person name="Maier U.G."/>
            <person name="McRose D."/>
            <person name="Mock T."/>
            <person name="Neilson J.A."/>
            <person name="Onodera N.T."/>
            <person name="Poole A.M."/>
            <person name="Pritham E.J."/>
            <person name="Richards T.A."/>
            <person name="Rocap G."/>
            <person name="Roy S.W."/>
            <person name="Sarai C."/>
            <person name="Schaack S."/>
            <person name="Shirato S."/>
            <person name="Slamovits C.H."/>
            <person name="Spencer D.F."/>
            <person name="Suzuki S."/>
            <person name="Worden A.Z."/>
            <person name="Zauner S."/>
            <person name="Barry K."/>
            <person name="Bell C."/>
            <person name="Bharti A.K."/>
            <person name="Crow J.A."/>
            <person name="Grimwood J."/>
            <person name="Kramer R."/>
            <person name="Lindquist E."/>
            <person name="Lucas S."/>
            <person name="Salamov A."/>
            <person name="McFadden G.I."/>
            <person name="Lane C.E."/>
            <person name="Keeling P.J."/>
            <person name="Gray M.W."/>
            <person name="Grigoriev I.V."/>
            <person name="Archibald J.M."/>
        </authorList>
    </citation>
    <scope>NUCLEOTIDE SEQUENCE</scope>
    <source>
        <strain evidence="5">CCMP2712</strain>
    </source>
</reference>
<dbReference type="PANTHER" id="PTHR10381">
    <property type="entry name" value="ATP-DEPENDENT CLP PROTEASE PROTEOLYTIC SUBUNIT"/>
    <property type="match status" value="1"/>
</dbReference>
<dbReference type="SUPFAM" id="SSF52096">
    <property type="entry name" value="ClpP/crotonase"/>
    <property type="match status" value="1"/>
</dbReference>
<dbReference type="GO" id="GO:0004252">
    <property type="term" value="F:serine-type endopeptidase activity"/>
    <property type="evidence" value="ECO:0007669"/>
    <property type="project" value="InterPro"/>
</dbReference>
<dbReference type="RefSeq" id="XP_005821629.1">
    <property type="nucleotide sequence ID" value="XM_005821572.1"/>
</dbReference>
<dbReference type="GO" id="GO:0004176">
    <property type="term" value="F:ATP-dependent peptidase activity"/>
    <property type="evidence" value="ECO:0007669"/>
    <property type="project" value="InterPro"/>
</dbReference>
<reference evidence="3 5" key="1">
    <citation type="journal article" date="2012" name="Nature">
        <title>Algal genomes reveal evolutionary mosaicism and the fate of nucleomorphs.</title>
        <authorList>
            <consortium name="DOE Joint Genome Institute"/>
            <person name="Curtis B.A."/>
            <person name="Tanifuji G."/>
            <person name="Burki F."/>
            <person name="Gruber A."/>
            <person name="Irimia M."/>
            <person name="Maruyama S."/>
            <person name="Arias M.C."/>
            <person name="Ball S.G."/>
            <person name="Gile G.H."/>
            <person name="Hirakawa Y."/>
            <person name="Hopkins J.F."/>
            <person name="Kuo A."/>
            <person name="Rensing S.A."/>
            <person name="Schmutz J."/>
            <person name="Symeonidi A."/>
            <person name="Elias M."/>
            <person name="Eveleigh R.J."/>
            <person name="Herman E.K."/>
            <person name="Klute M.J."/>
            <person name="Nakayama T."/>
            <person name="Obornik M."/>
            <person name="Reyes-Prieto A."/>
            <person name="Armbrust E.V."/>
            <person name="Aves S.J."/>
            <person name="Beiko R.G."/>
            <person name="Coutinho P."/>
            <person name="Dacks J.B."/>
            <person name="Durnford D.G."/>
            <person name="Fast N.M."/>
            <person name="Green B.R."/>
            <person name="Grisdale C.J."/>
            <person name="Hempel F."/>
            <person name="Henrissat B."/>
            <person name="Hoppner M.P."/>
            <person name="Ishida K."/>
            <person name="Kim E."/>
            <person name="Koreny L."/>
            <person name="Kroth P.G."/>
            <person name="Liu Y."/>
            <person name="Malik S.B."/>
            <person name="Maier U.G."/>
            <person name="McRose D."/>
            <person name="Mock T."/>
            <person name="Neilson J.A."/>
            <person name="Onodera N.T."/>
            <person name="Poole A.M."/>
            <person name="Pritham E.J."/>
            <person name="Richards T.A."/>
            <person name="Rocap G."/>
            <person name="Roy S.W."/>
            <person name="Sarai C."/>
            <person name="Schaack S."/>
            <person name="Shirato S."/>
            <person name="Slamovits C.H."/>
            <person name="Spencer D.F."/>
            <person name="Suzuki S."/>
            <person name="Worden A.Z."/>
            <person name="Zauner S."/>
            <person name="Barry K."/>
            <person name="Bell C."/>
            <person name="Bharti A.K."/>
            <person name="Crow J.A."/>
            <person name="Grimwood J."/>
            <person name="Kramer R."/>
            <person name="Lindquist E."/>
            <person name="Lucas S."/>
            <person name="Salamov A."/>
            <person name="McFadden G.I."/>
            <person name="Lane C.E."/>
            <person name="Keeling P.J."/>
            <person name="Gray M.W."/>
            <person name="Grigoriev I.V."/>
            <person name="Archibald J.M."/>
        </authorList>
    </citation>
    <scope>NUCLEOTIDE SEQUENCE</scope>
    <source>
        <strain evidence="3 5">CCMP2712</strain>
    </source>
</reference>
<dbReference type="STRING" id="905079.L1IFF6"/>
<dbReference type="KEGG" id="gtt:GUITHDRAFT_155685"/>
<dbReference type="CDD" id="cd07017">
    <property type="entry name" value="S14_ClpP_2"/>
    <property type="match status" value="1"/>
</dbReference>
<proteinExistence type="inferred from homology"/>
<dbReference type="PRINTS" id="PR00127">
    <property type="entry name" value="CLPPROTEASEP"/>
</dbReference>
<keyword evidence="5" id="KW-1185">Reference proteome</keyword>
<gene>
    <name evidence="3" type="ORF">GUITHDRAFT_155685</name>
</gene>
<dbReference type="InterPro" id="IPR029045">
    <property type="entry name" value="ClpP/crotonase-like_dom_sf"/>
</dbReference>
<dbReference type="GeneID" id="17291403"/>
<dbReference type="EMBL" id="JH993105">
    <property type="protein sequence ID" value="EKX34649.1"/>
    <property type="molecule type" value="Genomic_DNA"/>
</dbReference>
<dbReference type="PaxDb" id="55529-EKX34649"/>
<organism evidence="3">
    <name type="scientific">Guillardia theta (strain CCMP2712)</name>
    <name type="common">Cryptophyte</name>
    <dbReference type="NCBI Taxonomy" id="905079"/>
    <lineage>
        <taxon>Eukaryota</taxon>
        <taxon>Cryptophyceae</taxon>
        <taxon>Pyrenomonadales</taxon>
        <taxon>Geminigeraceae</taxon>
        <taxon>Guillardia</taxon>
    </lineage>
</organism>
<dbReference type="GO" id="GO:0006515">
    <property type="term" value="P:protein quality control for misfolded or incompletely synthesized proteins"/>
    <property type="evidence" value="ECO:0007669"/>
    <property type="project" value="TreeGrafter"/>
</dbReference>
<accession>L1IFF6</accession>
<dbReference type="EnsemblProtists" id="EKX34649">
    <property type="protein sequence ID" value="EKX34649"/>
    <property type="gene ID" value="GUITHDRAFT_155685"/>
</dbReference>
<evidence type="ECO:0000313" key="3">
    <source>
        <dbReference type="EMBL" id="EKX34649.1"/>
    </source>
</evidence>
<dbReference type="OrthoDB" id="2017408at2759"/>
<dbReference type="OMA" id="RFLMQRT"/>
<dbReference type="HAMAP" id="MF_00444">
    <property type="entry name" value="ClpP"/>
    <property type="match status" value="1"/>
</dbReference>
<dbReference type="PANTHER" id="PTHR10381:SF46">
    <property type="entry name" value="ATP-DEPENDENT CLP PROTEASE PROTEOLYTIC SUBUNIT-RELATED PROTEIN 2, CHLOROPLASTIC"/>
    <property type="match status" value="1"/>
</dbReference>
<evidence type="ECO:0000256" key="1">
    <source>
        <dbReference type="ARBA" id="ARBA00007039"/>
    </source>
</evidence>
<evidence type="ECO:0000256" key="2">
    <source>
        <dbReference type="RuleBase" id="RU003567"/>
    </source>
</evidence>
<dbReference type="Gene3D" id="3.90.226.10">
    <property type="entry name" value="2-enoyl-CoA Hydratase, Chain A, domain 1"/>
    <property type="match status" value="1"/>
</dbReference>
<reference evidence="4" key="3">
    <citation type="submission" date="2016-03" db="UniProtKB">
        <authorList>
            <consortium name="EnsemblProtists"/>
        </authorList>
    </citation>
    <scope>IDENTIFICATION</scope>
</reference>
<dbReference type="eggNOG" id="KOG0840">
    <property type="taxonomic scope" value="Eukaryota"/>
</dbReference>
<dbReference type="InterPro" id="IPR001907">
    <property type="entry name" value="ClpP"/>
</dbReference>
<sequence length="271" mass="30197">MAATGAYAFMAPPSSSPGLLANPRAPSTPVPSSLRGFRRNAAGGLRMGGSNVPRVPYKAPGDQVYQFMDIWNRMYRERILYIGQDLDDEFANQMIAVLLWLNNEDATQGVQMYFNCPGGEVRAGLAVYDTMNNMDFDVTTLNLGIAASISAFLCGAGKKGQRMALPNARFLLQNPKLEDMGLSQVLYGQASDVSIEATEILRMREKVFKGLSRFTGRKYEDIRNDLTRDLYLTAPEAVEYGLIDKVLLPLKRTEQEIKKYIGEDNRNFGRI</sequence>
<name>L1IFF6_GUITC</name>
<dbReference type="Pfam" id="PF00574">
    <property type="entry name" value="CLP_protease"/>
    <property type="match status" value="1"/>
</dbReference>
<dbReference type="GO" id="GO:0051117">
    <property type="term" value="F:ATPase binding"/>
    <property type="evidence" value="ECO:0007669"/>
    <property type="project" value="TreeGrafter"/>
</dbReference>
<dbReference type="AlphaFoldDB" id="L1IFF6"/>
<evidence type="ECO:0000313" key="4">
    <source>
        <dbReference type="EnsemblProtists" id="EKX34649"/>
    </source>
</evidence>
<dbReference type="HOGENOM" id="CLU_058707_2_2_1"/>
<protein>
    <recommendedName>
        <fullName evidence="2">ATP-dependent Clp protease proteolytic subunit</fullName>
    </recommendedName>
</protein>